<feature type="signal peptide" evidence="1">
    <location>
        <begin position="1"/>
        <end position="20"/>
    </location>
</feature>
<dbReference type="InterPro" id="IPR052945">
    <property type="entry name" value="Mitotic_Regulator"/>
</dbReference>
<evidence type="ECO:0000256" key="1">
    <source>
        <dbReference type="SAM" id="SignalP"/>
    </source>
</evidence>
<dbReference type="PANTHER" id="PTHR43628">
    <property type="entry name" value="ACTIVATOR OF C KINASE PROTEIN 1-RELATED"/>
    <property type="match status" value="1"/>
</dbReference>
<dbReference type="Proteomes" id="UP000092498">
    <property type="component" value="Chromosome"/>
</dbReference>
<dbReference type="SUPFAM" id="SSF81901">
    <property type="entry name" value="HCP-like"/>
    <property type="match status" value="1"/>
</dbReference>
<dbReference type="InterPro" id="IPR006597">
    <property type="entry name" value="Sel1-like"/>
</dbReference>
<dbReference type="Gene3D" id="1.25.40.10">
    <property type="entry name" value="Tetratricopeptide repeat domain"/>
    <property type="match status" value="1"/>
</dbReference>
<dbReference type="SMART" id="SM00671">
    <property type="entry name" value="SEL1"/>
    <property type="match status" value="5"/>
</dbReference>
<evidence type="ECO:0000313" key="3">
    <source>
        <dbReference type="Proteomes" id="UP000092498"/>
    </source>
</evidence>
<feature type="chain" id="PRO_5008518918" description="Sel1 repeat family protein" evidence="1">
    <location>
        <begin position="21"/>
        <end position="271"/>
    </location>
</feature>
<dbReference type="RefSeq" id="WP_066772541.1">
    <property type="nucleotide sequence ID" value="NZ_CP013244.1"/>
</dbReference>
<organism evidence="2 3">
    <name type="scientific">Candidatus Viadribacter manganicus</name>
    <dbReference type="NCBI Taxonomy" id="1759059"/>
    <lineage>
        <taxon>Bacteria</taxon>
        <taxon>Pseudomonadati</taxon>
        <taxon>Pseudomonadota</taxon>
        <taxon>Alphaproteobacteria</taxon>
        <taxon>Hyphomonadales</taxon>
        <taxon>Hyphomonadaceae</taxon>
        <taxon>Candidatus Viadribacter</taxon>
    </lineage>
</organism>
<evidence type="ECO:0008006" key="4">
    <source>
        <dbReference type="Google" id="ProtNLM"/>
    </source>
</evidence>
<protein>
    <recommendedName>
        <fullName evidence="4">Sel1 repeat family protein</fullName>
    </recommendedName>
</protein>
<accession>A0A1B1AK72</accession>
<name>A0A1B1AK72_9PROT</name>
<dbReference type="STRING" id="1759059.ATE48_14090"/>
<reference evidence="2 3" key="1">
    <citation type="submission" date="2015-11" db="EMBL/GenBank/DDBJ databases">
        <title>Whole-Genome Sequence of Candidatus Oderbacter manganicum from the National Park Lower Oder Valley, Germany.</title>
        <authorList>
            <person name="Braun B."/>
            <person name="Liere K."/>
            <person name="Szewzyk U."/>
        </authorList>
    </citation>
    <scope>NUCLEOTIDE SEQUENCE [LARGE SCALE GENOMIC DNA]</scope>
    <source>
        <strain evidence="2 3">OTSz_A_272</strain>
    </source>
</reference>
<keyword evidence="3" id="KW-1185">Reference proteome</keyword>
<dbReference type="PANTHER" id="PTHR43628:SF1">
    <property type="entry name" value="CHITIN SYNTHASE REGULATORY FACTOR 2-RELATED"/>
    <property type="match status" value="1"/>
</dbReference>
<evidence type="ECO:0000313" key="2">
    <source>
        <dbReference type="EMBL" id="ANP46964.1"/>
    </source>
</evidence>
<gene>
    <name evidence="2" type="ORF">ATE48_14090</name>
</gene>
<dbReference type="Pfam" id="PF08238">
    <property type="entry name" value="Sel1"/>
    <property type="match status" value="5"/>
</dbReference>
<dbReference type="EMBL" id="CP013244">
    <property type="protein sequence ID" value="ANP46964.1"/>
    <property type="molecule type" value="Genomic_DNA"/>
</dbReference>
<dbReference type="InParanoid" id="A0A1B1AK72"/>
<dbReference type="KEGG" id="cbot:ATE48_14090"/>
<sequence length="271" mass="29581">MRAIALVLAMFCAMGAPAFAQDVRDLAEARAAFERFDYSEAYARYTSLVSSPAGPEALYHLSIIYEGGYGVVPTDEAMALEMLQSAADAEYPAALTRLGMRHYEGNGFPQSHQEGLRLWRRASELGEVGATYSIGMYYLYIHGAERDVAEGARWMRRAADAGHADAQFDLAGLYERGEGVDANAGEAFALMRLAALQGHRSARVSMVQYYFDGTGVARDFVRAEMWALLVERDGEPVAPRGRAVLHAQMTAAQQSEAARLADQCAASSERC</sequence>
<proteinExistence type="predicted"/>
<dbReference type="OrthoDB" id="5295703at2"/>
<dbReference type="AlphaFoldDB" id="A0A1B1AK72"/>
<keyword evidence="1" id="KW-0732">Signal</keyword>
<dbReference type="InterPro" id="IPR011990">
    <property type="entry name" value="TPR-like_helical_dom_sf"/>
</dbReference>